<protein>
    <submittedName>
        <fullName evidence="1">Uncharacterized protein</fullName>
    </submittedName>
</protein>
<proteinExistence type="predicted"/>
<dbReference type="Proteomes" id="UP000772434">
    <property type="component" value="Unassembled WGS sequence"/>
</dbReference>
<comment type="caution">
    <text evidence="1">The sequence shown here is derived from an EMBL/GenBank/DDBJ whole genome shotgun (WGS) entry which is preliminary data.</text>
</comment>
<dbReference type="AlphaFoldDB" id="A0A9P5PG50"/>
<dbReference type="OrthoDB" id="3070253at2759"/>
<dbReference type="EMBL" id="JADNRY010000202">
    <property type="protein sequence ID" value="KAF9061465.1"/>
    <property type="molecule type" value="Genomic_DNA"/>
</dbReference>
<evidence type="ECO:0000313" key="2">
    <source>
        <dbReference type="Proteomes" id="UP000772434"/>
    </source>
</evidence>
<gene>
    <name evidence="1" type="ORF">BDP27DRAFT_360255</name>
</gene>
<name>A0A9P5PG50_9AGAR</name>
<evidence type="ECO:0000313" key="1">
    <source>
        <dbReference type="EMBL" id="KAF9061465.1"/>
    </source>
</evidence>
<sequence length="99" mass="11376">MLYLGSPVCHGRRTDMPMNPAPPKSIHLDQLLHFHSVNIRSFAAWFQQISAVATDHRSIKFDHQGTAFMLELVASSLRELDLHGPFRNRHEFNNLLLTK</sequence>
<accession>A0A9P5PG50</accession>
<keyword evidence="2" id="KW-1185">Reference proteome</keyword>
<reference evidence="1" key="1">
    <citation type="submission" date="2020-11" db="EMBL/GenBank/DDBJ databases">
        <authorList>
            <consortium name="DOE Joint Genome Institute"/>
            <person name="Ahrendt S."/>
            <person name="Riley R."/>
            <person name="Andreopoulos W."/>
            <person name="Labutti K."/>
            <person name="Pangilinan J."/>
            <person name="Ruiz-Duenas F.J."/>
            <person name="Barrasa J.M."/>
            <person name="Sanchez-Garcia M."/>
            <person name="Camarero S."/>
            <person name="Miyauchi S."/>
            <person name="Serrano A."/>
            <person name="Linde D."/>
            <person name="Babiker R."/>
            <person name="Drula E."/>
            <person name="Ayuso-Fernandez I."/>
            <person name="Pacheco R."/>
            <person name="Padilla G."/>
            <person name="Ferreira P."/>
            <person name="Barriuso J."/>
            <person name="Kellner H."/>
            <person name="Castanera R."/>
            <person name="Alfaro M."/>
            <person name="Ramirez L."/>
            <person name="Pisabarro A.G."/>
            <person name="Kuo A."/>
            <person name="Tritt A."/>
            <person name="Lipzen A."/>
            <person name="He G."/>
            <person name="Yan M."/>
            <person name="Ng V."/>
            <person name="Cullen D."/>
            <person name="Martin F."/>
            <person name="Rosso M.-N."/>
            <person name="Henrissat B."/>
            <person name="Hibbett D."/>
            <person name="Martinez A.T."/>
            <person name="Grigoriev I.V."/>
        </authorList>
    </citation>
    <scope>NUCLEOTIDE SEQUENCE</scope>
    <source>
        <strain evidence="1">AH 40177</strain>
    </source>
</reference>
<organism evidence="1 2">
    <name type="scientific">Rhodocollybia butyracea</name>
    <dbReference type="NCBI Taxonomy" id="206335"/>
    <lineage>
        <taxon>Eukaryota</taxon>
        <taxon>Fungi</taxon>
        <taxon>Dikarya</taxon>
        <taxon>Basidiomycota</taxon>
        <taxon>Agaricomycotina</taxon>
        <taxon>Agaricomycetes</taxon>
        <taxon>Agaricomycetidae</taxon>
        <taxon>Agaricales</taxon>
        <taxon>Marasmiineae</taxon>
        <taxon>Omphalotaceae</taxon>
        <taxon>Rhodocollybia</taxon>
    </lineage>
</organism>